<reference evidence="2" key="1">
    <citation type="submission" date="2022-10" db="EMBL/GenBank/DDBJ databases">
        <title>Genome assembly of Pristionchus species.</title>
        <authorList>
            <person name="Yoshida K."/>
            <person name="Sommer R.J."/>
        </authorList>
    </citation>
    <scope>NUCLEOTIDE SEQUENCE [LARGE SCALE GENOMIC DNA]</scope>
    <source>
        <strain evidence="2">RS5460</strain>
    </source>
</reference>
<evidence type="ECO:0000313" key="1">
    <source>
        <dbReference type="EMBL" id="GMR46675.1"/>
    </source>
</evidence>
<accession>A0AAN5CLT2</accession>
<proteinExistence type="predicted"/>
<protein>
    <submittedName>
        <fullName evidence="1">Uncharacterized protein</fullName>
    </submittedName>
</protein>
<feature type="non-terminal residue" evidence="1">
    <location>
        <position position="92"/>
    </location>
</feature>
<gene>
    <name evidence="1" type="ORF">PMAYCL1PPCAC_16870</name>
</gene>
<dbReference type="EMBL" id="BTRK01000004">
    <property type="protein sequence ID" value="GMR46675.1"/>
    <property type="molecule type" value="Genomic_DNA"/>
</dbReference>
<dbReference type="Proteomes" id="UP001328107">
    <property type="component" value="Unassembled WGS sequence"/>
</dbReference>
<dbReference type="AlphaFoldDB" id="A0AAN5CLT2"/>
<comment type="caution">
    <text evidence="1">The sequence shown here is derived from an EMBL/GenBank/DDBJ whole genome shotgun (WGS) entry which is preliminary data.</text>
</comment>
<keyword evidence="2" id="KW-1185">Reference proteome</keyword>
<organism evidence="1 2">
    <name type="scientific">Pristionchus mayeri</name>
    <dbReference type="NCBI Taxonomy" id="1317129"/>
    <lineage>
        <taxon>Eukaryota</taxon>
        <taxon>Metazoa</taxon>
        <taxon>Ecdysozoa</taxon>
        <taxon>Nematoda</taxon>
        <taxon>Chromadorea</taxon>
        <taxon>Rhabditida</taxon>
        <taxon>Rhabditina</taxon>
        <taxon>Diplogasteromorpha</taxon>
        <taxon>Diplogasteroidea</taxon>
        <taxon>Neodiplogasteridae</taxon>
        <taxon>Pristionchus</taxon>
    </lineage>
</organism>
<sequence length="92" mass="10424">MIQSRKNDPLGNDLQNVLMRRSIEEENRVFLCRALGDLYKIASTVAEQDGCSSREKSFIQLRNCEHESCGATTSCSKDTVINMFQIAYESDL</sequence>
<name>A0AAN5CLT2_9BILA</name>
<evidence type="ECO:0000313" key="2">
    <source>
        <dbReference type="Proteomes" id="UP001328107"/>
    </source>
</evidence>